<dbReference type="Gene3D" id="1.10.287.890">
    <property type="entry name" value="Crystal structure of tRNA isopentenylpyrophosphate transferase (bh2366) domain"/>
    <property type="match status" value="1"/>
</dbReference>
<dbReference type="EC" id="2.5.1.112" evidence="8"/>
<dbReference type="GO" id="GO:0005524">
    <property type="term" value="F:ATP binding"/>
    <property type="evidence" value="ECO:0007669"/>
    <property type="project" value="UniProtKB-KW"/>
</dbReference>
<dbReference type="FunFam" id="1.10.287.890:FF:000003">
    <property type="entry name" value="Adenylate isopentenyltransferase"/>
    <property type="match status" value="1"/>
</dbReference>
<dbReference type="GO" id="GO:0052622">
    <property type="term" value="F:ATP/ADP dimethylallyltransferase activity"/>
    <property type="evidence" value="ECO:0007669"/>
    <property type="project" value="UniProtKB-EC"/>
</dbReference>
<dbReference type="Pfam" id="PF01715">
    <property type="entry name" value="IPPT"/>
    <property type="match status" value="2"/>
</dbReference>
<dbReference type="AlphaFoldDB" id="A0A7J7DG54"/>
<accession>A0A7J7DG54</accession>
<dbReference type="SUPFAM" id="SSF52540">
    <property type="entry name" value="P-loop containing nucleoside triphosphate hydrolases"/>
    <property type="match status" value="1"/>
</dbReference>
<dbReference type="GO" id="GO:0009824">
    <property type="term" value="F:AMP dimethylallyltransferase activity"/>
    <property type="evidence" value="ECO:0007669"/>
    <property type="project" value="TreeGrafter"/>
</dbReference>
<dbReference type="OrthoDB" id="775260at2759"/>
<evidence type="ECO:0000256" key="2">
    <source>
        <dbReference type="ARBA" id="ARBA00022679"/>
    </source>
</evidence>
<comment type="caution">
    <text evidence="9">The sequence shown here is derived from an EMBL/GenBank/DDBJ whole genome shotgun (WGS) entry which is preliminary data.</text>
</comment>
<sequence>MGILPLPTTYQQYYSPTKLLSLSFKTGPPFKSLRRPSRLAPPRMDSSISPVRRKDKILVLMGATGTGKSSLSIDLATLFPSEIINSDKMQVYNGLDITTNKISIPDRCNVPHHLLGEIDPEEGEFIPSNFRSLAGFYISGIVSRGKLPLIVGGSNSFIHALVVDQFNADEDVFSTGWNSKSISTEFRYNCCFIWVDVSFPVLCDYLAKRVDEMLDLGMFEELAEFYNPGRVKTPTETGLRKAIGVPEFDRYFSKYPPMMEQRDDDWEWCRMRREAYEETVRAIKENTYQLVKRQLRKIERLRVAGWDLQRVDATEAFREVLFTSSMNKKQKMRPENQKNKKSGRWIEIWDKDVLQPTVKIVKHFLEEEEE</sequence>
<dbReference type="GO" id="GO:0005739">
    <property type="term" value="C:mitochondrion"/>
    <property type="evidence" value="ECO:0007669"/>
    <property type="project" value="TreeGrafter"/>
</dbReference>
<comment type="catalytic activity">
    <reaction evidence="7">
        <text>dimethylallyl diphosphate + ADP = N(6)-(dimethylallyl)adenosine 5'-diphosphate + diphosphate</text>
        <dbReference type="Rhea" id="RHEA:36327"/>
        <dbReference type="ChEBI" id="CHEBI:33019"/>
        <dbReference type="ChEBI" id="CHEBI:57623"/>
        <dbReference type="ChEBI" id="CHEBI:73533"/>
        <dbReference type="ChEBI" id="CHEBI:456216"/>
        <dbReference type="EC" id="2.5.1.112"/>
    </reaction>
</comment>
<keyword evidence="10" id="KW-1185">Reference proteome</keyword>
<gene>
    <name evidence="9" type="ORF">HS088_TW07G00842</name>
</gene>
<dbReference type="Proteomes" id="UP000593562">
    <property type="component" value="Unassembled WGS sequence"/>
</dbReference>
<dbReference type="EMBL" id="JAAARO010000007">
    <property type="protein sequence ID" value="KAF5745259.1"/>
    <property type="molecule type" value="Genomic_DNA"/>
</dbReference>
<protein>
    <recommendedName>
        <fullName evidence="8">adenylate dimethylallyltransferase (ADP/ATP-dependent)</fullName>
        <ecNumber evidence="8">2.5.1.112</ecNumber>
    </recommendedName>
</protein>
<evidence type="ECO:0000256" key="4">
    <source>
        <dbReference type="ARBA" id="ARBA00022741"/>
    </source>
</evidence>
<comment type="catalytic activity">
    <reaction evidence="6">
        <text>dimethylallyl diphosphate + ATP = N(6)-(dimethylallyl)adenosine 5'-triphosphate + diphosphate</text>
        <dbReference type="Rhea" id="RHEA:36331"/>
        <dbReference type="ChEBI" id="CHEBI:30616"/>
        <dbReference type="ChEBI" id="CHEBI:33019"/>
        <dbReference type="ChEBI" id="CHEBI:57623"/>
        <dbReference type="ChEBI" id="CHEBI:73532"/>
        <dbReference type="EC" id="2.5.1.112"/>
    </reaction>
</comment>
<dbReference type="InParanoid" id="A0A7J7DG54"/>
<dbReference type="InterPro" id="IPR039657">
    <property type="entry name" value="Dimethylallyltransferase"/>
</dbReference>
<name>A0A7J7DG54_TRIWF</name>
<evidence type="ECO:0000256" key="1">
    <source>
        <dbReference type="ARBA" id="ARBA00005842"/>
    </source>
</evidence>
<evidence type="ECO:0000256" key="6">
    <source>
        <dbReference type="ARBA" id="ARBA00051744"/>
    </source>
</evidence>
<dbReference type="InterPro" id="IPR027417">
    <property type="entry name" value="P-loop_NTPase"/>
</dbReference>
<evidence type="ECO:0000256" key="8">
    <source>
        <dbReference type="ARBA" id="ARBA00066838"/>
    </source>
</evidence>
<evidence type="ECO:0000256" key="5">
    <source>
        <dbReference type="ARBA" id="ARBA00022840"/>
    </source>
</evidence>
<dbReference type="PANTHER" id="PTHR11088">
    <property type="entry name" value="TRNA DIMETHYLALLYLTRANSFERASE"/>
    <property type="match status" value="1"/>
</dbReference>
<keyword evidence="4" id="KW-0547">Nucleotide-binding</keyword>
<proteinExistence type="inferred from homology"/>
<keyword evidence="5" id="KW-0067">ATP-binding</keyword>
<reference evidence="9 10" key="1">
    <citation type="journal article" date="2020" name="Nat. Commun.">
        <title>Genome of Tripterygium wilfordii and identification of cytochrome P450 involved in triptolide biosynthesis.</title>
        <authorList>
            <person name="Tu L."/>
            <person name="Su P."/>
            <person name="Zhang Z."/>
            <person name="Gao L."/>
            <person name="Wang J."/>
            <person name="Hu T."/>
            <person name="Zhou J."/>
            <person name="Zhang Y."/>
            <person name="Zhao Y."/>
            <person name="Liu Y."/>
            <person name="Song Y."/>
            <person name="Tong Y."/>
            <person name="Lu Y."/>
            <person name="Yang J."/>
            <person name="Xu C."/>
            <person name="Jia M."/>
            <person name="Peters R.J."/>
            <person name="Huang L."/>
            <person name="Gao W."/>
        </authorList>
    </citation>
    <scope>NUCLEOTIDE SEQUENCE [LARGE SCALE GENOMIC DNA]</scope>
    <source>
        <strain evidence="10">cv. XIE 37</strain>
        <tissue evidence="9">Leaf</tissue>
    </source>
</reference>
<evidence type="ECO:0000256" key="7">
    <source>
        <dbReference type="ARBA" id="ARBA00052386"/>
    </source>
</evidence>
<evidence type="ECO:0000256" key="3">
    <source>
        <dbReference type="ARBA" id="ARBA00022712"/>
    </source>
</evidence>
<evidence type="ECO:0000313" key="9">
    <source>
        <dbReference type="EMBL" id="KAF5745259.1"/>
    </source>
</evidence>
<organism evidence="9 10">
    <name type="scientific">Tripterygium wilfordii</name>
    <name type="common">Thunder God vine</name>
    <dbReference type="NCBI Taxonomy" id="458696"/>
    <lineage>
        <taxon>Eukaryota</taxon>
        <taxon>Viridiplantae</taxon>
        <taxon>Streptophyta</taxon>
        <taxon>Embryophyta</taxon>
        <taxon>Tracheophyta</taxon>
        <taxon>Spermatophyta</taxon>
        <taxon>Magnoliopsida</taxon>
        <taxon>eudicotyledons</taxon>
        <taxon>Gunneridae</taxon>
        <taxon>Pentapetalae</taxon>
        <taxon>rosids</taxon>
        <taxon>fabids</taxon>
        <taxon>Celastrales</taxon>
        <taxon>Celastraceae</taxon>
        <taxon>Tripterygium</taxon>
    </lineage>
</organism>
<evidence type="ECO:0000313" key="10">
    <source>
        <dbReference type="Proteomes" id="UP000593562"/>
    </source>
</evidence>
<dbReference type="Gene3D" id="3.40.50.300">
    <property type="entry name" value="P-loop containing nucleotide triphosphate hydrolases"/>
    <property type="match status" value="1"/>
</dbReference>
<keyword evidence="2" id="KW-0808">Transferase</keyword>
<comment type="similarity">
    <text evidence="1">Belongs to the IPP transferase family.</text>
</comment>
<dbReference type="GO" id="GO:0006400">
    <property type="term" value="P:tRNA modification"/>
    <property type="evidence" value="ECO:0007669"/>
    <property type="project" value="TreeGrafter"/>
</dbReference>
<dbReference type="PANTHER" id="PTHR11088:SF86">
    <property type="entry name" value="ADENYLATE ISOPENTENYLTRANSFERASE 4-RELATED"/>
    <property type="match status" value="1"/>
</dbReference>
<dbReference type="GO" id="GO:0052381">
    <property type="term" value="F:tRNA dimethylallyltransferase activity"/>
    <property type="evidence" value="ECO:0007669"/>
    <property type="project" value="TreeGrafter"/>
</dbReference>
<dbReference type="GO" id="GO:0009691">
    <property type="term" value="P:cytokinin biosynthetic process"/>
    <property type="evidence" value="ECO:0007669"/>
    <property type="project" value="UniProtKB-KW"/>
</dbReference>
<keyword evidence="3" id="KW-0203">Cytokinin biosynthesis</keyword>